<organism evidence="1 2">
    <name type="scientific">Cloacibacillus evryensis</name>
    <dbReference type="NCBI Taxonomy" id="508460"/>
    <lineage>
        <taxon>Bacteria</taxon>
        <taxon>Thermotogati</taxon>
        <taxon>Synergistota</taxon>
        <taxon>Synergistia</taxon>
        <taxon>Synergistales</taxon>
        <taxon>Synergistaceae</taxon>
        <taxon>Cloacibacillus</taxon>
    </lineage>
</organism>
<reference evidence="1 2" key="1">
    <citation type="submission" date="2022-06" db="EMBL/GenBank/DDBJ databases">
        <title>Isolation of gut microbiota from human fecal samples.</title>
        <authorList>
            <person name="Pamer E.G."/>
            <person name="Barat B."/>
            <person name="Waligurski E."/>
            <person name="Medina S."/>
            <person name="Paddock L."/>
            <person name="Mostad J."/>
        </authorList>
    </citation>
    <scope>NUCLEOTIDE SEQUENCE [LARGE SCALE GENOMIC DNA]</scope>
    <source>
        <strain evidence="1 2">DFI.9.90</strain>
    </source>
</reference>
<comment type="caution">
    <text evidence="1">The sequence shown here is derived from an EMBL/GenBank/DDBJ whole genome shotgun (WGS) entry which is preliminary data.</text>
</comment>
<proteinExistence type="predicted"/>
<keyword evidence="2" id="KW-1185">Reference proteome</keyword>
<name>A0AAW5K5A7_9BACT</name>
<dbReference type="Proteomes" id="UP001205919">
    <property type="component" value="Unassembled WGS sequence"/>
</dbReference>
<evidence type="ECO:0000313" key="2">
    <source>
        <dbReference type="Proteomes" id="UP001205919"/>
    </source>
</evidence>
<dbReference type="RefSeq" id="WP_039917527.1">
    <property type="nucleotide sequence ID" value="NZ_CABKQM010000006.1"/>
</dbReference>
<gene>
    <name evidence="1" type="ORF">NE630_11615</name>
</gene>
<protein>
    <submittedName>
        <fullName evidence="1">Uncharacterized protein</fullName>
    </submittedName>
</protein>
<evidence type="ECO:0000313" key="1">
    <source>
        <dbReference type="EMBL" id="MCQ4815079.1"/>
    </source>
</evidence>
<accession>A0AAW5K5A7</accession>
<dbReference type="AlphaFoldDB" id="A0AAW5K5A7"/>
<dbReference type="EMBL" id="JANFYT010000026">
    <property type="protein sequence ID" value="MCQ4815079.1"/>
    <property type="molecule type" value="Genomic_DNA"/>
</dbReference>
<sequence>MSDRRVLQIIETELAKAVTFIDLEDERIMSEELSDRELIDAVVSRNCWSRALGTLKKVKGAIDRLDQP</sequence>